<proteinExistence type="predicted"/>
<organism evidence="1 2">
    <name type="scientific">Gymnopus androsaceus JB14</name>
    <dbReference type="NCBI Taxonomy" id="1447944"/>
    <lineage>
        <taxon>Eukaryota</taxon>
        <taxon>Fungi</taxon>
        <taxon>Dikarya</taxon>
        <taxon>Basidiomycota</taxon>
        <taxon>Agaricomycotina</taxon>
        <taxon>Agaricomycetes</taxon>
        <taxon>Agaricomycetidae</taxon>
        <taxon>Agaricales</taxon>
        <taxon>Marasmiineae</taxon>
        <taxon>Omphalotaceae</taxon>
        <taxon>Gymnopus</taxon>
    </lineage>
</organism>
<protein>
    <submittedName>
        <fullName evidence="1">Uncharacterized protein</fullName>
    </submittedName>
</protein>
<dbReference type="AlphaFoldDB" id="A0A6A4I0T5"/>
<evidence type="ECO:0000313" key="2">
    <source>
        <dbReference type="Proteomes" id="UP000799118"/>
    </source>
</evidence>
<reference evidence="1" key="1">
    <citation type="journal article" date="2019" name="Environ. Microbiol.">
        <title>Fungal ecological strategies reflected in gene transcription - a case study of two litter decomposers.</title>
        <authorList>
            <person name="Barbi F."/>
            <person name="Kohler A."/>
            <person name="Barry K."/>
            <person name="Baskaran P."/>
            <person name="Daum C."/>
            <person name="Fauchery L."/>
            <person name="Ihrmark K."/>
            <person name="Kuo A."/>
            <person name="LaButti K."/>
            <person name="Lipzen A."/>
            <person name="Morin E."/>
            <person name="Grigoriev I.V."/>
            <person name="Henrissat B."/>
            <person name="Lindahl B."/>
            <person name="Martin F."/>
        </authorList>
    </citation>
    <scope>NUCLEOTIDE SEQUENCE</scope>
    <source>
        <strain evidence="1">JB14</strain>
    </source>
</reference>
<gene>
    <name evidence="1" type="ORF">BT96DRAFT_917101</name>
</gene>
<dbReference type="EMBL" id="ML769419">
    <property type="protein sequence ID" value="KAE9404136.1"/>
    <property type="molecule type" value="Genomic_DNA"/>
</dbReference>
<name>A0A6A4I0T5_9AGAR</name>
<evidence type="ECO:0000313" key="1">
    <source>
        <dbReference type="EMBL" id="KAE9404136.1"/>
    </source>
</evidence>
<dbReference type="OrthoDB" id="3043171at2759"/>
<sequence length="387" mass="43952">MDEPSFKIQIYYSFTTGANVDLCSPHNTEENLASQATEIARVYAQMLSVVFGPTTDSPGTKRIQYAFAAGCAGYSPKEWEDLSEEEKEYERQRFCRMYQPSQTSLNRTPPAIVIYLAGKRTITASPSYDLTQSDTIHRSEEYEVWDPMWEDAKTSADLPCTWGWHVRENQAYNGARLIFISGVFAVWPILWQRRGLLLSEASRRMYTLNAFLQVVLFHELVHATRSITFNTPKLTPPKCIDSPRNQKVTADGLQGEAGRLAEGLVLGLYMEDLKIQIFATDEDEARTPYKVPFELYTQLFMSEIPLPPLSIQTLKQISIPLHYIPPEERFKSNAFHEEATVQVKSQPQNQTSYTFPIARNRLVAIPRPLADKIAAQEAARGSCVEFS</sequence>
<keyword evidence="2" id="KW-1185">Reference proteome</keyword>
<dbReference type="Proteomes" id="UP000799118">
    <property type="component" value="Unassembled WGS sequence"/>
</dbReference>
<accession>A0A6A4I0T5</accession>